<dbReference type="RefSeq" id="WP_155223176.1">
    <property type="nucleotide sequence ID" value="NZ_JBKVEL010000009.1"/>
</dbReference>
<evidence type="ECO:0000313" key="5">
    <source>
        <dbReference type="EMBL" id="MTK22862.1"/>
    </source>
</evidence>
<dbReference type="Pfam" id="PF04586">
    <property type="entry name" value="Peptidase_S78"/>
    <property type="match status" value="1"/>
</dbReference>
<evidence type="ECO:0000256" key="1">
    <source>
        <dbReference type="ARBA" id="ARBA00022612"/>
    </source>
</evidence>
<keyword evidence="1" id="KW-1188">Viral release from host cell</keyword>
<feature type="domain" description="Prohead serine protease" evidence="4">
    <location>
        <begin position="23"/>
        <end position="177"/>
    </location>
</feature>
<keyword evidence="2 5" id="KW-0645">Protease</keyword>
<evidence type="ECO:0000256" key="2">
    <source>
        <dbReference type="ARBA" id="ARBA00022670"/>
    </source>
</evidence>
<evidence type="ECO:0000256" key="3">
    <source>
        <dbReference type="ARBA" id="ARBA00022801"/>
    </source>
</evidence>
<dbReference type="Proteomes" id="UP000487649">
    <property type="component" value="Unassembled WGS sequence"/>
</dbReference>
<dbReference type="InterPro" id="IPR054613">
    <property type="entry name" value="Peptidase_S78_dom"/>
</dbReference>
<evidence type="ECO:0000259" key="4">
    <source>
        <dbReference type="Pfam" id="PF04586"/>
    </source>
</evidence>
<keyword evidence="3" id="KW-0378">Hydrolase</keyword>
<dbReference type="InterPro" id="IPR006433">
    <property type="entry name" value="Prohead_protease"/>
</dbReference>
<sequence>MSNSMNDLSVRRSYTVSDFQTSTEERHNIQGHAAVFNQMVSIGGWFNEIIERGAFDGCDFSDVSLFVNHETNQIPLARSRSSHTNSTMELEVDEIGLFIRANVDIENNPEAKTLHSSISRGDIDGMSFMFRIKEQKWENLDTDMPTRRILKIAKVYEVSAVNYPAYDQTDISSRDKSVLDSAKQAVEEARAKENPKNQVEIERLKIQILMKG</sequence>
<dbReference type="GO" id="GO:0006508">
    <property type="term" value="P:proteolysis"/>
    <property type="evidence" value="ECO:0007669"/>
    <property type="project" value="UniProtKB-KW"/>
</dbReference>
<dbReference type="EMBL" id="WMQE01000071">
    <property type="protein sequence ID" value="MTK22862.1"/>
    <property type="molecule type" value="Genomic_DNA"/>
</dbReference>
<accession>A0A9X4XHY6</accession>
<dbReference type="GO" id="GO:0008233">
    <property type="term" value="F:peptidase activity"/>
    <property type="evidence" value="ECO:0007669"/>
    <property type="project" value="UniProtKB-KW"/>
</dbReference>
<dbReference type="AlphaFoldDB" id="A0A9X4XHY6"/>
<reference evidence="5 6" key="1">
    <citation type="journal article" date="2019" name="Nat. Med.">
        <title>A library of human gut bacterial isolates paired with longitudinal multiomics data enables mechanistic microbiome research.</title>
        <authorList>
            <person name="Poyet M."/>
            <person name="Groussin M."/>
            <person name="Gibbons S.M."/>
            <person name="Avila-Pacheco J."/>
            <person name="Jiang X."/>
            <person name="Kearney S.M."/>
            <person name="Perrotta A.R."/>
            <person name="Berdy B."/>
            <person name="Zhao S."/>
            <person name="Lieberman T.D."/>
            <person name="Swanson P.K."/>
            <person name="Smith M."/>
            <person name="Roesemann S."/>
            <person name="Alexander J.E."/>
            <person name="Rich S.A."/>
            <person name="Livny J."/>
            <person name="Vlamakis H."/>
            <person name="Clish C."/>
            <person name="Bullock K."/>
            <person name="Deik A."/>
            <person name="Scott J."/>
            <person name="Pierce K.A."/>
            <person name="Xavier R.J."/>
            <person name="Alm E.J."/>
        </authorList>
    </citation>
    <scope>NUCLEOTIDE SEQUENCE [LARGE SCALE GENOMIC DNA]</scope>
    <source>
        <strain evidence="5 6">BIOML-A198</strain>
    </source>
</reference>
<gene>
    <name evidence="5" type="ORF">GMA92_15820</name>
</gene>
<name>A0A9X4XHY6_9FIRM</name>
<dbReference type="NCBIfam" id="TIGR01543">
    <property type="entry name" value="proheadase_HK97"/>
    <property type="match status" value="1"/>
</dbReference>
<organism evidence="5 6">
    <name type="scientific">Turicibacter sanguinis</name>
    <dbReference type="NCBI Taxonomy" id="154288"/>
    <lineage>
        <taxon>Bacteria</taxon>
        <taxon>Bacillati</taxon>
        <taxon>Bacillota</taxon>
        <taxon>Erysipelotrichia</taxon>
        <taxon>Erysipelotrichales</taxon>
        <taxon>Turicibacteraceae</taxon>
        <taxon>Turicibacter</taxon>
    </lineage>
</organism>
<comment type="caution">
    <text evidence="5">The sequence shown here is derived from an EMBL/GenBank/DDBJ whole genome shotgun (WGS) entry which is preliminary data.</text>
</comment>
<evidence type="ECO:0000313" key="6">
    <source>
        <dbReference type="Proteomes" id="UP000487649"/>
    </source>
</evidence>
<proteinExistence type="predicted"/>
<protein>
    <submittedName>
        <fullName evidence="5">HK97 family phage prohead protease</fullName>
    </submittedName>
</protein>